<feature type="domain" description="PTS EIIB type-1" evidence="13">
    <location>
        <begin position="451"/>
        <end position="530"/>
    </location>
</feature>
<keyword evidence="6" id="KW-0598">Phosphotransferase system</keyword>
<dbReference type="Pfam" id="PF00367">
    <property type="entry name" value="PTS_EIIB"/>
    <property type="match status" value="1"/>
</dbReference>
<sequence>MKDFTSKIHAFGKALMMPISVIAAAGIFLGVAAAMQNPAITGDAFASMQTPQIIISFIRKVAGALFANLPVFFAVASAIGLAKAEKPTAAFAAVIGFIAMHVGISATLAAKGITSQTTTPEALQQAGMDQTTAMMTSAEYIDMLGIFTFNMSVLGGVIAGLLTVMLHNRFYTQQLPTAISFFGGRRFVPIVTVVVLPLVGVLLALIWPTIGAGIAWVGEFIGKSGQYGAFLLGTCERLLIPTGLHHILNETVRFTPIGGIATVDNQTIVGALNIFNASLTHPGTIPDDIVRGATRFLAQGKIPVMMFGLPAAALAIYHTARPEHKQRVKALVLAGALTSFTTGITEPLEFCFIFVSPVLYILHALLTGLSFMLMSMLHLMIGNVQGGAIDLVVFGILGGAKTHWWWTLALGVIYAPLYYYGFKWVIRRMNVETPGREVEEQETAPQAFSVDDRTKVIISGLGGENNIEEVDCCFTRLRVRVKDMKEVVDQTLMSTGANGVNRVSDHDVQVIYGPQVEKIANEVKVALGVA</sequence>
<feature type="transmembrane region" description="Helical" evidence="12">
    <location>
        <begin position="144"/>
        <end position="166"/>
    </location>
</feature>
<dbReference type="PROSITE" id="PS01035">
    <property type="entry name" value="PTS_EIIB_TYPE_1_CYS"/>
    <property type="match status" value="1"/>
</dbReference>
<evidence type="ECO:0000313" key="16">
    <source>
        <dbReference type="Proteomes" id="UP000464053"/>
    </source>
</evidence>
<keyword evidence="8" id="KW-0418">Kinase</keyword>
<organism evidence="15 16">
    <name type="scientific">Mixta intestinalis</name>
    <dbReference type="NCBI Taxonomy" id="1615494"/>
    <lineage>
        <taxon>Bacteria</taxon>
        <taxon>Pseudomonadati</taxon>
        <taxon>Pseudomonadota</taxon>
        <taxon>Gammaproteobacteria</taxon>
        <taxon>Enterobacterales</taxon>
        <taxon>Erwiniaceae</taxon>
        <taxon>Mixta</taxon>
    </lineage>
</organism>
<evidence type="ECO:0000259" key="14">
    <source>
        <dbReference type="PROSITE" id="PS51103"/>
    </source>
</evidence>
<gene>
    <name evidence="15" type="primary">malX</name>
    <name evidence="15" type="ORF">C7M51_01404</name>
</gene>
<dbReference type="GO" id="GO:0090563">
    <property type="term" value="F:protein-phosphocysteine-sugar phosphotransferase activity"/>
    <property type="evidence" value="ECO:0007669"/>
    <property type="project" value="TreeGrafter"/>
</dbReference>
<dbReference type="RefSeq" id="WP_160621129.1">
    <property type="nucleotide sequence ID" value="NZ_CP028271.1"/>
</dbReference>
<dbReference type="PROSITE" id="PS51103">
    <property type="entry name" value="PTS_EIIC_TYPE_1"/>
    <property type="match status" value="1"/>
</dbReference>
<dbReference type="InterPro" id="IPR001996">
    <property type="entry name" value="PTS_IIB_1"/>
</dbReference>
<name>A0A6P1PY92_9GAMM</name>
<dbReference type="PANTHER" id="PTHR30009:SF24">
    <property type="entry name" value="PTS SYSTEM, IIBC COMPONENT"/>
    <property type="match status" value="1"/>
</dbReference>
<dbReference type="InterPro" id="IPR013013">
    <property type="entry name" value="PTS_EIIC_1"/>
</dbReference>
<evidence type="ECO:0000256" key="7">
    <source>
        <dbReference type="ARBA" id="ARBA00022692"/>
    </source>
</evidence>
<keyword evidence="4" id="KW-0762">Sugar transport</keyword>
<evidence type="ECO:0000256" key="12">
    <source>
        <dbReference type="SAM" id="Phobius"/>
    </source>
</evidence>
<dbReference type="AlphaFoldDB" id="A0A6P1PY92"/>
<dbReference type="Proteomes" id="UP000464053">
    <property type="component" value="Chromosome"/>
</dbReference>
<feature type="active site" description="Phosphocysteine intermediate; for EIIB activity" evidence="11">
    <location>
        <position position="473"/>
    </location>
</feature>
<evidence type="ECO:0000256" key="2">
    <source>
        <dbReference type="ARBA" id="ARBA00022448"/>
    </source>
</evidence>
<dbReference type="InterPro" id="IPR018113">
    <property type="entry name" value="PTrfase_EIIB_Cys"/>
</dbReference>
<dbReference type="KEGG" id="mint:C7M51_01404"/>
<evidence type="ECO:0000256" key="3">
    <source>
        <dbReference type="ARBA" id="ARBA00022475"/>
    </source>
</evidence>
<evidence type="ECO:0000256" key="5">
    <source>
        <dbReference type="ARBA" id="ARBA00022679"/>
    </source>
</evidence>
<evidence type="ECO:0000256" key="4">
    <source>
        <dbReference type="ARBA" id="ARBA00022597"/>
    </source>
</evidence>
<evidence type="ECO:0000256" key="8">
    <source>
        <dbReference type="ARBA" id="ARBA00022777"/>
    </source>
</evidence>
<dbReference type="NCBIfam" id="TIGR00826">
    <property type="entry name" value="EIIB_glc"/>
    <property type="match status" value="1"/>
</dbReference>
<evidence type="ECO:0000256" key="6">
    <source>
        <dbReference type="ARBA" id="ARBA00022683"/>
    </source>
</evidence>
<dbReference type="GO" id="GO:0008982">
    <property type="term" value="F:protein-N(PI)-phosphohistidine-sugar phosphotransferase activity"/>
    <property type="evidence" value="ECO:0007669"/>
    <property type="project" value="InterPro"/>
</dbReference>
<dbReference type="GO" id="GO:0009401">
    <property type="term" value="P:phosphoenolpyruvate-dependent sugar phosphotransferase system"/>
    <property type="evidence" value="ECO:0007669"/>
    <property type="project" value="UniProtKB-KW"/>
</dbReference>
<keyword evidence="3" id="KW-1003">Cell membrane</keyword>
<feature type="transmembrane region" description="Helical" evidence="12">
    <location>
        <begin position="403"/>
        <end position="420"/>
    </location>
</feature>
<dbReference type="InterPro" id="IPR036878">
    <property type="entry name" value="Glu_permease_IIB"/>
</dbReference>
<reference evidence="15 16" key="1">
    <citation type="submission" date="2018-03" db="EMBL/GenBank/DDBJ databases">
        <title>Pantoea intestinalis SRCM103226 isolated form the mealworm.</title>
        <authorList>
            <person name="Jeong D.-Y."/>
            <person name="Kim J.W."/>
        </authorList>
    </citation>
    <scope>NUCLEOTIDE SEQUENCE [LARGE SCALE GENOMIC DNA]</scope>
    <source>
        <strain evidence="15 16">SRCM103226</strain>
    </source>
</reference>
<evidence type="ECO:0000256" key="1">
    <source>
        <dbReference type="ARBA" id="ARBA00004651"/>
    </source>
</evidence>
<dbReference type="GO" id="GO:0005886">
    <property type="term" value="C:plasma membrane"/>
    <property type="evidence" value="ECO:0007669"/>
    <property type="project" value="UniProtKB-SubCell"/>
</dbReference>
<feature type="transmembrane region" description="Helical" evidence="12">
    <location>
        <begin position="187"/>
        <end position="207"/>
    </location>
</feature>
<evidence type="ECO:0000256" key="10">
    <source>
        <dbReference type="ARBA" id="ARBA00023136"/>
    </source>
</evidence>
<feature type="transmembrane region" description="Helical" evidence="12">
    <location>
        <begin position="296"/>
        <end position="316"/>
    </location>
</feature>
<evidence type="ECO:0000256" key="9">
    <source>
        <dbReference type="ARBA" id="ARBA00022989"/>
    </source>
</evidence>
<comment type="subcellular location">
    <subcellularLocation>
        <location evidence="1">Cell membrane</location>
        <topology evidence="1">Multi-pass membrane protein</topology>
    </subcellularLocation>
</comment>
<proteinExistence type="predicted"/>
<dbReference type="OrthoDB" id="7571469at2"/>
<dbReference type="GO" id="GO:0016301">
    <property type="term" value="F:kinase activity"/>
    <property type="evidence" value="ECO:0007669"/>
    <property type="project" value="UniProtKB-KW"/>
</dbReference>
<keyword evidence="9 12" id="KW-1133">Transmembrane helix</keyword>
<keyword evidence="2" id="KW-0813">Transport</keyword>
<dbReference type="EMBL" id="CP028271">
    <property type="protein sequence ID" value="QHM71121.1"/>
    <property type="molecule type" value="Genomic_DNA"/>
</dbReference>
<feature type="transmembrane region" description="Helical" evidence="12">
    <location>
        <begin position="58"/>
        <end position="82"/>
    </location>
</feature>
<keyword evidence="5" id="KW-0808">Transferase</keyword>
<feature type="transmembrane region" description="Helical" evidence="12">
    <location>
        <begin position="89"/>
        <end position="110"/>
    </location>
</feature>
<dbReference type="PANTHER" id="PTHR30009">
    <property type="entry name" value="CYTOCHROME C-TYPE SYNTHESIS PROTEIN AND PTS TRANSMEMBRANE COMPONENT"/>
    <property type="match status" value="1"/>
</dbReference>
<accession>A0A6P1PY92</accession>
<keyword evidence="10 12" id="KW-0472">Membrane</keyword>
<dbReference type="PROSITE" id="PS51098">
    <property type="entry name" value="PTS_EIIB_TYPE_1"/>
    <property type="match status" value="1"/>
</dbReference>
<dbReference type="InterPro" id="IPR003352">
    <property type="entry name" value="PTS_EIIC"/>
</dbReference>
<dbReference type="SUPFAM" id="SSF55604">
    <property type="entry name" value="Glucose permease domain IIB"/>
    <property type="match status" value="1"/>
</dbReference>
<evidence type="ECO:0000313" key="15">
    <source>
        <dbReference type="EMBL" id="QHM71121.1"/>
    </source>
</evidence>
<dbReference type="Gene3D" id="3.30.1360.60">
    <property type="entry name" value="Glucose permease domain IIB"/>
    <property type="match status" value="1"/>
</dbReference>
<dbReference type="Pfam" id="PF02378">
    <property type="entry name" value="PTS_EIIC"/>
    <property type="match status" value="1"/>
</dbReference>
<protein>
    <submittedName>
        <fullName evidence="15">PTS system maltose-specific EIICB component</fullName>
    </submittedName>
</protein>
<evidence type="ECO:0000259" key="13">
    <source>
        <dbReference type="PROSITE" id="PS51098"/>
    </source>
</evidence>
<keyword evidence="7 12" id="KW-0812">Transmembrane</keyword>
<evidence type="ECO:0000256" key="11">
    <source>
        <dbReference type="PROSITE-ProRule" id="PRU00421"/>
    </source>
</evidence>
<dbReference type="InterPro" id="IPR050429">
    <property type="entry name" value="PTS_Glucose_EIICBA"/>
</dbReference>
<keyword evidence="16" id="KW-1185">Reference proteome</keyword>
<feature type="domain" description="PTS EIIC type-1" evidence="14">
    <location>
        <begin position="2"/>
        <end position="438"/>
    </location>
</feature>
<feature type="transmembrane region" description="Helical" evidence="12">
    <location>
        <begin position="350"/>
        <end position="369"/>
    </location>
</feature>